<evidence type="ECO:0000313" key="2">
    <source>
        <dbReference type="EMBL" id="AWN00238.1"/>
    </source>
</evidence>
<proteinExistence type="predicted"/>
<protein>
    <recommendedName>
        <fullName evidence="1">Phosphatidic acid phosphatase type 2/haloperoxidase domain-containing protein</fullName>
    </recommendedName>
</protein>
<reference evidence="2" key="1">
    <citation type="submission" date="2017-04" db="EMBL/GenBank/DDBJ databases">
        <title>Identification of novel phosphatase/phytase genes by screening of metagenomic libraries derived from soil samples.</title>
        <authorList>
            <person name="Castillo Villamizar G.A."/>
            <person name="Nacke H."/>
            <person name="Bohning M."/>
            <person name="Gullans E."/>
            <person name="Keiser K."/>
            <person name="Daniel R."/>
        </authorList>
    </citation>
    <scope>NUCLEOTIDE SEQUENCE</scope>
</reference>
<dbReference type="InterPro" id="IPR036938">
    <property type="entry name" value="PAP2/HPO_sf"/>
</dbReference>
<dbReference type="SUPFAM" id="SSF48317">
    <property type="entry name" value="Acid phosphatase/Vanadium-dependent haloperoxidase"/>
    <property type="match status" value="1"/>
</dbReference>
<feature type="domain" description="Phosphatidic acid phosphatase type 2/haloperoxidase" evidence="1">
    <location>
        <begin position="112"/>
        <end position="220"/>
    </location>
</feature>
<dbReference type="InterPro" id="IPR001011">
    <property type="entry name" value="Acid_Pase_classA_bac"/>
</dbReference>
<dbReference type="CDD" id="cd03397">
    <property type="entry name" value="PAP2_acid_phosphatase"/>
    <property type="match status" value="1"/>
</dbReference>
<dbReference type="EMBL" id="KY931683">
    <property type="protein sequence ID" value="AWN00238.1"/>
    <property type="molecule type" value="Genomic_DNA"/>
</dbReference>
<dbReference type="Gene3D" id="1.20.144.10">
    <property type="entry name" value="Phosphatidic acid phosphatase type 2/haloperoxidase"/>
    <property type="match status" value="1"/>
</dbReference>
<dbReference type="SMART" id="SM00014">
    <property type="entry name" value="acidPPc"/>
    <property type="match status" value="1"/>
</dbReference>
<dbReference type="GO" id="GO:0003993">
    <property type="term" value="F:acid phosphatase activity"/>
    <property type="evidence" value="ECO:0007669"/>
    <property type="project" value="InterPro"/>
</dbReference>
<dbReference type="AlphaFoldDB" id="A0A3G1QTG2"/>
<organism evidence="2">
    <name type="scientific">uncultured organism</name>
    <dbReference type="NCBI Taxonomy" id="155900"/>
    <lineage>
        <taxon>unclassified sequences</taxon>
        <taxon>environmental samples</taxon>
    </lineage>
</organism>
<evidence type="ECO:0000259" key="1">
    <source>
        <dbReference type="SMART" id="SM00014"/>
    </source>
</evidence>
<dbReference type="Pfam" id="PF01569">
    <property type="entry name" value="PAP2"/>
    <property type="match status" value="1"/>
</dbReference>
<dbReference type="PIRSF" id="PIRSF000897">
    <property type="entry name" value="Acid_Ptase_ClsA"/>
    <property type="match status" value="1"/>
</dbReference>
<sequence length="248" mass="26806">MKKLSYPLLAFLLALILTVQAKDTSDASMGSVTASAVPYFDPAPVNLKTLLPDPPADGSPTTLKEIDLILEKQKTRTPEEVARIKEEVHLNVWLFGNVLGPWFTEKNLPVTAALFQRVDATEHPIIESAKKDWGRPRPFLQDKRVHPPIDPPKNASYPSGHSTVGDLDALILAELAPDLKDAIMARGLQIGDDRIIAGVHFPSDVDAGRTLARDLFAKLMASPAFLDDVAKAKAEVAAARGPANAAKP</sequence>
<name>A0A3G1QTG2_9ZZZZ</name>
<dbReference type="InterPro" id="IPR000326">
    <property type="entry name" value="PAP2/HPO"/>
</dbReference>
<accession>A0A3G1QTG2</accession>